<keyword evidence="2" id="KW-1185">Reference proteome</keyword>
<proteinExistence type="predicted"/>
<accession>A0ACC2IRU5</accession>
<protein>
    <submittedName>
        <fullName evidence="1">Uncharacterized protein</fullName>
    </submittedName>
</protein>
<sequence>MTANDYGAQLNLVGWVLCSVSVVVVGARCYCRLFLIRNFGLDDMFMVLALASGIAMAALVTAGVHYGYGLHLADITNANDQEKALMYTYLAPSISIVASTLGKISMVLFLVRLLGHSAKKRHVWFLSSVTVVMIGLNLFAIGILLGGCTPMQKAWVPTTPGTCIHPNMLEYGGRIQSSEKTSNDAFDMFADLRSSERYHGFDNSYIPGLHGLEAPDEKKHKMGTYIFDVWRAAAATFVKVYYMRDLTELSDVTYSWVPISIWAEVFVLNIAGSLPTLRPLYSQIRGHLPSSMGYARSRKNQGESSDRRPGIGQDTAGSEPSRKGPRAGNVTIDLVEIDNMNMNTKREAGLSTESILRTNNDEAHALSTPGRSSKNPSLDLEAQNEFGIQVRQDFSLGYGNCSERDTVAFDSSKRPQM</sequence>
<evidence type="ECO:0000313" key="1">
    <source>
        <dbReference type="EMBL" id="KAJ8117930.1"/>
    </source>
</evidence>
<name>A0ACC2IRU5_9PLEO</name>
<evidence type="ECO:0000313" key="2">
    <source>
        <dbReference type="Proteomes" id="UP001153331"/>
    </source>
</evidence>
<reference evidence="1" key="1">
    <citation type="submission" date="2022-11" db="EMBL/GenBank/DDBJ databases">
        <title>Genome Sequence of Boeremia exigua.</title>
        <authorList>
            <person name="Buettner E."/>
        </authorList>
    </citation>
    <scope>NUCLEOTIDE SEQUENCE</scope>
    <source>
        <strain evidence="1">CU02</strain>
    </source>
</reference>
<dbReference type="Proteomes" id="UP001153331">
    <property type="component" value="Unassembled WGS sequence"/>
</dbReference>
<organism evidence="1 2">
    <name type="scientific">Boeremia exigua</name>
    <dbReference type="NCBI Taxonomy" id="749465"/>
    <lineage>
        <taxon>Eukaryota</taxon>
        <taxon>Fungi</taxon>
        <taxon>Dikarya</taxon>
        <taxon>Ascomycota</taxon>
        <taxon>Pezizomycotina</taxon>
        <taxon>Dothideomycetes</taxon>
        <taxon>Pleosporomycetidae</taxon>
        <taxon>Pleosporales</taxon>
        <taxon>Pleosporineae</taxon>
        <taxon>Didymellaceae</taxon>
        <taxon>Boeremia</taxon>
    </lineage>
</organism>
<gene>
    <name evidence="1" type="ORF">OPT61_g972</name>
</gene>
<comment type="caution">
    <text evidence="1">The sequence shown here is derived from an EMBL/GenBank/DDBJ whole genome shotgun (WGS) entry which is preliminary data.</text>
</comment>
<dbReference type="EMBL" id="JAPHNI010000035">
    <property type="protein sequence ID" value="KAJ8117930.1"/>
    <property type="molecule type" value="Genomic_DNA"/>
</dbReference>